<gene>
    <name evidence="1" type="ORF">CLUMA_CG006029</name>
</gene>
<evidence type="ECO:0000313" key="2">
    <source>
        <dbReference type="Proteomes" id="UP000183832"/>
    </source>
</evidence>
<accession>A0A1J1HWV2</accession>
<dbReference type="AlphaFoldDB" id="A0A1J1HWV2"/>
<evidence type="ECO:0000313" key="1">
    <source>
        <dbReference type="EMBL" id="CRK92467.1"/>
    </source>
</evidence>
<proteinExistence type="predicted"/>
<reference evidence="1 2" key="1">
    <citation type="submission" date="2015-04" db="EMBL/GenBank/DDBJ databases">
        <authorList>
            <person name="Syromyatnikov M.Y."/>
            <person name="Popov V.N."/>
        </authorList>
    </citation>
    <scope>NUCLEOTIDE SEQUENCE [LARGE SCALE GENOMIC DNA]</scope>
</reference>
<keyword evidence="2" id="KW-1185">Reference proteome</keyword>
<protein>
    <submittedName>
        <fullName evidence="1">CLUMA_CG006029, isoform A</fullName>
    </submittedName>
</protein>
<sequence>MECFNHWNQNIFYQCYIIYTNISIPSSTSGNSAKVNFDSPYRKLNTHCKFPIRFLLGHIINAASQNSRNPLKANHRNTSGEVVPPGYLQPINELTDHTLWSILSLKIQKNFLNVNIKF</sequence>
<dbReference type="EMBL" id="CVRI01000028">
    <property type="protein sequence ID" value="CRK92467.1"/>
    <property type="molecule type" value="Genomic_DNA"/>
</dbReference>
<dbReference type="Proteomes" id="UP000183832">
    <property type="component" value="Unassembled WGS sequence"/>
</dbReference>
<organism evidence="1 2">
    <name type="scientific">Clunio marinus</name>
    <dbReference type="NCBI Taxonomy" id="568069"/>
    <lineage>
        <taxon>Eukaryota</taxon>
        <taxon>Metazoa</taxon>
        <taxon>Ecdysozoa</taxon>
        <taxon>Arthropoda</taxon>
        <taxon>Hexapoda</taxon>
        <taxon>Insecta</taxon>
        <taxon>Pterygota</taxon>
        <taxon>Neoptera</taxon>
        <taxon>Endopterygota</taxon>
        <taxon>Diptera</taxon>
        <taxon>Nematocera</taxon>
        <taxon>Chironomoidea</taxon>
        <taxon>Chironomidae</taxon>
        <taxon>Clunio</taxon>
    </lineage>
</organism>
<name>A0A1J1HWV2_9DIPT</name>